<sequence length="151" mass="16813">MQLQFRPLGITQVLAQGWQMWMNDFALAFVLALAVHTINISITVVDARDIANIGQIEYIVFCRRPYIGLVFRFQLLCSAQAVLSHPTRFGTGMITSVLNSLIFPFKQISQSASCSCSSRSRHFPILLDFSLSSHPKSANMRNISKTSSSAL</sequence>
<protein>
    <submittedName>
        <fullName evidence="1">Uncharacterized protein</fullName>
    </submittedName>
</protein>
<dbReference type="EMBL" id="KV745112">
    <property type="protein sequence ID" value="OCK77642.1"/>
    <property type="molecule type" value="Genomic_DNA"/>
</dbReference>
<evidence type="ECO:0000313" key="2">
    <source>
        <dbReference type="Proteomes" id="UP000250266"/>
    </source>
</evidence>
<gene>
    <name evidence="1" type="ORF">K432DRAFT_115018</name>
</gene>
<organism evidence="1 2">
    <name type="scientific">Lepidopterella palustris CBS 459.81</name>
    <dbReference type="NCBI Taxonomy" id="1314670"/>
    <lineage>
        <taxon>Eukaryota</taxon>
        <taxon>Fungi</taxon>
        <taxon>Dikarya</taxon>
        <taxon>Ascomycota</taxon>
        <taxon>Pezizomycotina</taxon>
        <taxon>Dothideomycetes</taxon>
        <taxon>Pleosporomycetidae</taxon>
        <taxon>Mytilinidiales</taxon>
        <taxon>Argynnaceae</taxon>
        <taxon>Lepidopterella</taxon>
    </lineage>
</organism>
<evidence type="ECO:0000313" key="1">
    <source>
        <dbReference type="EMBL" id="OCK77642.1"/>
    </source>
</evidence>
<dbReference type="AlphaFoldDB" id="A0A8E2JCR7"/>
<name>A0A8E2JCR7_9PEZI</name>
<accession>A0A8E2JCR7</accession>
<reference evidence="1 2" key="1">
    <citation type="journal article" date="2016" name="Nat. Commun.">
        <title>Ectomycorrhizal ecology is imprinted in the genome of the dominant symbiotic fungus Cenococcum geophilum.</title>
        <authorList>
            <consortium name="DOE Joint Genome Institute"/>
            <person name="Peter M."/>
            <person name="Kohler A."/>
            <person name="Ohm R.A."/>
            <person name="Kuo A."/>
            <person name="Krutzmann J."/>
            <person name="Morin E."/>
            <person name="Arend M."/>
            <person name="Barry K.W."/>
            <person name="Binder M."/>
            <person name="Choi C."/>
            <person name="Clum A."/>
            <person name="Copeland A."/>
            <person name="Grisel N."/>
            <person name="Haridas S."/>
            <person name="Kipfer T."/>
            <person name="LaButti K."/>
            <person name="Lindquist E."/>
            <person name="Lipzen A."/>
            <person name="Maire R."/>
            <person name="Meier B."/>
            <person name="Mihaltcheva S."/>
            <person name="Molinier V."/>
            <person name="Murat C."/>
            <person name="Poggeler S."/>
            <person name="Quandt C.A."/>
            <person name="Sperisen C."/>
            <person name="Tritt A."/>
            <person name="Tisserant E."/>
            <person name="Crous P.W."/>
            <person name="Henrissat B."/>
            <person name="Nehls U."/>
            <person name="Egli S."/>
            <person name="Spatafora J.W."/>
            <person name="Grigoriev I.V."/>
            <person name="Martin F.M."/>
        </authorList>
    </citation>
    <scope>NUCLEOTIDE SEQUENCE [LARGE SCALE GENOMIC DNA]</scope>
    <source>
        <strain evidence="1 2">CBS 459.81</strain>
    </source>
</reference>
<proteinExistence type="predicted"/>
<keyword evidence="2" id="KW-1185">Reference proteome</keyword>
<dbReference type="Proteomes" id="UP000250266">
    <property type="component" value="Unassembled WGS sequence"/>
</dbReference>